<reference evidence="1" key="1">
    <citation type="journal article" date="2004" name="Nature">
        <title>Genome duplication in the teleost fish Tetraodon nigroviridis reveals the early vertebrate proto-karyotype.</title>
        <authorList>
            <person name="Jaillon O."/>
            <person name="Aury J.-M."/>
            <person name="Brunet F."/>
            <person name="Petit J.-L."/>
            <person name="Stange-Thomann N."/>
            <person name="Mauceli E."/>
            <person name="Bouneau L."/>
            <person name="Fischer C."/>
            <person name="Ozouf-Costaz C."/>
            <person name="Bernot A."/>
            <person name="Nicaud S."/>
            <person name="Jaffe D."/>
            <person name="Fisher S."/>
            <person name="Lutfalla G."/>
            <person name="Dossat C."/>
            <person name="Segurens B."/>
            <person name="Dasilva C."/>
            <person name="Salanoubat M."/>
            <person name="Levy M."/>
            <person name="Boudet N."/>
            <person name="Castellano S."/>
            <person name="Anthouard V."/>
            <person name="Jubin C."/>
            <person name="Castelli V."/>
            <person name="Katinka M."/>
            <person name="Vacherie B."/>
            <person name="Biemont C."/>
            <person name="Skalli Z."/>
            <person name="Cattolico L."/>
            <person name="Poulain J."/>
            <person name="De Berardinis V."/>
            <person name="Cruaud C."/>
            <person name="Duprat S."/>
            <person name="Brottier P."/>
            <person name="Coutanceau J.-P."/>
            <person name="Gouzy J."/>
            <person name="Parra G."/>
            <person name="Lardier G."/>
            <person name="Chapple C."/>
            <person name="McKernan K.J."/>
            <person name="McEwan P."/>
            <person name="Bosak S."/>
            <person name="Kellis M."/>
            <person name="Volff J.-N."/>
            <person name="Guigo R."/>
            <person name="Zody M.C."/>
            <person name="Mesirov J."/>
            <person name="Lindblad-Toh K."/>
            <person name="Birren B."/>
            <person name="Nusbaum C."/>
            <person name="Kahn D."/>
            <person name="Robinson-Rechavi M."/>
            <person name="Laudet V."/>
            <person name="Schachter V."/>
            <person name="Quetier F."/>
            <person name="Saurin W."/>
            <person name="Scarpelli C."/>
            <person name="Wincker P."/>
            <person name="Lander E.S."/>
            <person name="Weissenbach J."/>
            <person name="Roest Crollius H."/>
        </authorList>
    </citation>
    <scope>NUCLEOTIDE SEQUENCE [LARGE SCALE GENOMIC DNA]</scope>
</reference>
<protein>
    <submittedName>
        <fullName evidence="1">(spotted green pufferfish) hypothetical protein</fullName>
    </submittedName>
</protein>
<dbReference type="AlphaFoldDB" id="Q4T5Z4"/>
<accession>Q4T5Z4</accession>
<evidence type="ECO:0000313" key="1">
    <source>
        <dbReference type="EMBL" id="CAF91688.1"/>
    </source>
</evidence>
<comment type="caution">
    <text evidence="1">The sequence shown here is derived from an EMBL/GenBank/DDBJ whole genome shotgun (WGS) entry which is preliminary data.</text>
</comment>
<dbReference type="EMBL" id="CAAE01009022">
    <property type="protein sequence ID" value="CAF91688.1"/>
    <property type="molecule type" value="Genomic_DNA"/>
</dbReference>
<dbReference type="KEGG" id="tng:GSTEN00006559G001"/>
<reference evidence="1" key="2">
    <citation type="submission" date="2004-02" db="EMBL/GenBank/DDBJ databases">
        <authorList>
            <consortium name="Genoscope"/>
            <consortium name="Whitehead Institute Centre for Genome Research"/>
        </authorList>
    </citation>
    <scope>NUCLEOTIDE SEQUENCE</scope>
</reference>
<sequence>TLESRPQRMRDDPETQLLQVCRSTGGARAYVSSLALDILTLTAPSSVTQDRSTARGQTVGIKDVKGSQAFNAALVGVQKCTSQHFDGTPAVKRELYWMQRNLKPTQTEGCAWDQRPGPEQVLDSRHTNTRALEEYYRWLYSRLIKDLCQRHWVQE</sequence>
<proteinExistence type="predicted"/>
<name>Q4T5Z4_TETNG</name>
<gene>
    <name evidence="1" type="ORF">GSTENG00006559001</name>
</gene>
<organism evidence="1">
    <name type="scientific">Tetraodon nigroviridis</name>
    <name type="common">Spotted green pufferfish</name>
    <name type="synonym">Chelonodon nigroviridis</name>
    <dbReference type="NCBI Taxonomy" id="99883"/>
    <lineage>
        <taxon>Eukaryota</taxon>
        <taxon>Metazoa</taxon>
        <taxon>Chordata</taxon>
        <taxon>Craniata</taxon>
        <taxon>Vertebrata</taxon>
        <taxon>Euteleostomi</taxon>
        <taxon>Actinopterygii</taxon>
        <taxon>Neopterygii</taxon>
        <taxon>Teleostei</taxon>
        <taxon>Neoteleostei</taxon>
        <taxon>Acanthomorphata</taxon>
        <taxon>Eupercaria</taxon>
        <taxon>Tetraodontiformes</taxon>
        <taxon>Tetradontoidea</taxon>
        <taxon>Tetraodontidae</taxon>
        <taxon>Tetraodon</taxon>
    </lineage>
</organism>
<feature type="non-terminal residue" evidence="1">
    <location>
        <position position="1"/>
    </location>
</feature>